<comment type="caution">
    <text evidence="1">The sequence shown here is derived from an EMBL/GenBank/DDBJ whole genome shotgun (WGS) entry which is preliminary data.</text>
</comment>
<name>X0ZP91_9ZZZZ</name>
<organism evidence="1">
    <name type="scientific">marine sediment metagenome</name>
    <dbReference type="NCBI Taxonomy" id="412755"/>
    <lineage>
        <taxon>unclassified sequences</taxon>
        <taxon>metagenomes</taxon>
        <taxon>ecological metagenomes</taxon>
    </lineage>
</organism>
<sequence length="47" mass="5523">MNNTISHTICIDADKLEDIVQIEEKLMEMARKVCRKMLVEIMAKKEE</sequence>
<dbReference type="AlphaFoldDB" id="X0ZP91"/>
<gene>
    <name evidence="1" type="ORF">S01H4_07200</name>
</gene>
<protein>
    <submittedName>
        <fullName evidence="1">Uncharacterized protein</fullName>
    </submittedName>
</protein>
<proteinExistence type="predicted"/>
<reference evidence="1" key="1">
    <citation type="journal article" date="2014" name="Front. Microbiol.">
        <title>High frequency of phylogenetically diverse reductive dehalogenase-homologous genes in deep subseafloor sedimentary metagenomes.</title>
        <authorList>
            <person name="Kawai M."/>
            <person name="Futagami T."/>
            <person name="Toyoda A."/>
            <person name="Takaki Y."/>
            <person name="Nishi S."/>
            <person name="Hori S."/>
            <person name="Arai W."/>
            <person name="Tsubouchi T."/>
            <person name="Morono Y."/>
            <person name="Uchiyama I."/>
            <person name="Ito T."/>
            <person name="Fujiyama A."/>
            <person name="Inagaki F."/>
            <person name="Takami H."/>
        </authorList>
    </citation>
    <scope>NUCLEOTIDE SEQUENCE</scope>
    <source>
        <strain evidence="1">Expedition CK06-06</strain>
    </source>
</reference>
<feature type="non-terminal residue" evidence="1">
    <location>
        <position position="47"/>
    </location>
</feature>
<accession>X0ZP91</accession>
<dbReference type="EMBL" id="BART01002328">
    <property type="protein sequence ID" value="GAG59877.1"/>
    <property type="molecule type" value="Genomic_DNA"/>
</dbReference>
<evidence type="ECO:0000313" key="1">
    <source>
        <dbReference type="EMBL" id="GAG59877.1"/>
    </source>
</evidence>